<dbReference type="Proteomes" id="UP000184315">
    <property type="component" value="Unassembled WGS sequence"/>
</dbReference>
<reference evidence="2" key="1">
    <citation type="submission" date="2015-10" db="EMBL/GenBank/DDBJ databases">
        <authorList>
            <person name="Regsiter A."/>
            <person name="william w."/>
        </authorList>
    </citation>
    <scope>NUCLEOTIDE SEQUENCE [LARGE SCALE GENOMIC DNA]</scope>
</reference>
<gene>
    <name evidence="1" type="ORF">PL9214290465</name>
</gene>
<sequence>MSPILTNPQPSQSEPMTQAYSEVSFMELLNEIQKTPREYWFHLFKILHAFRESVTLKPEQLTSVEKQTESGSQESEILVNQHEALKALTKQWMEEGDEKEQTETWEYLRQALEEDSVKI</sequence>
<protein>
    <submittedName>
        <fullName evidence="1">Uncharacterized protein</fullName>
    </submittedName>
</protein>
<name>A0A1J1LFV2_9CYAN</name>
<keyword evidence="2" id="KW-1185">Reference proteome</keyword>
<evidence type="ECO:0000313" key="2">
    <source>
        <dbReference type="Proteomes" id="UP000184315"/>
    </source>
</evidence>
<dbReference type="OrthoDB" id="488115at2"/>
<evidence type="ECO:0000313" key="1">
    <source>
        <dbReference type="EMBL" id="CUR30874.1"/>
    </source>
</evidence>
<accession>A0A1J1LFV2</accession>
<dbReference type="AlphaFoldDB" id="A0A1J1LFV2"/>
<dbReference type="EMBL" id="CZDF01000132">
    <property type="protein sequence ID" value="CUR30874.1"/>
    <property type="molecule type" value="Genomic_DNA"/>
</dbReference>
<proteinExistence type="predicted"/>
<organism evidence="1 2">
    <name type="scientific">Planktothrix tepida PCC 9214</name>
    <dbReference type="NCBI Taxonomy" id="671072"/>
    <lineage>
        <taxon>Bacteria</taxon>
        <taxon>Bacillati</taxon>
        <taxon>Cyanobacteriota</taxon>
        <taxon>Cyanophyceae</taxon>
        <taxon>Oscillatoriophycideae</taxon>
        <taxon>Oscillatoriales</taxon>
        <taxon>Microcoleaceae</taxon>
        <taxon>Planktothrix</taxon>
    </lineage>
</organism>
<dbReference type="STRING" id="671072.PL9214290465"/>
<dbReference type="RefSeq" id="WP_072717828.1">
    <property type="nucleotide sequence ID" value="NZ_LN889782.1"/>
</dbReference>